<dbReference type="Pfam" id="PF10342">
    <property type="entry name" value="Kre9_KNH"/>
    <property type="match status" value="7"/>
</dbReference>
<feature type="domain" description="Yeast cell wall synthesis Kre9/Knh1-like N-terminal" evidence="3">
    <location>
        <begin position="55"/>
        <end position="136"/>
    </location>
</feature>
<feature type="domain" description="Yeast cell wall synthesis Kre9/Knh1-like N-terminal" evidence="3">
    <location>
        <begin position="464"/>
        <end position="551"/>
    </location>
</feature>
<dbReference type="SUPFAM" id="SSF89260">
    <property type="entry name" value="Collagen-binding domain"/>
    <property type="match status" value="1"/>
</dbReference>
<evidence type="ECO:0000256" key="2">
    <source>
        <dbReference type="SAM" id="SignalP"/>
    </source>
</evidence>
<gene>
    <name evidence="4" type="ORF">A2519_04045</name>
</gene>
<evidence type="ECO:0000313" key="5">
    <source>
        <dbReference type="Proteomes" id="UP000179243"/>
    </source>
</evidence>
<evidence type="ECO:0000259" key="3">
    <source>
        <dbReference type="Pfam" id="PF10342"/>
    </source>
</evidence>
<evidence type="ECO:0000313" key="4">
    <source>
        <dbReference type="EMBL" id="OGK05730.1"/>
    </source>
</evidence>
<dbReference type="InterPro" id="IPR018466">
    <property type="entry name" value="Kre9/Knh1-like_N"/>
</dbReference>
<feature type="domain" description="Yeast cell wall synthesis Kre9/Knh1-like N-terminal" evidence="3">
    <location>
        <begin position="893"/>
        <end position="979"/>
    </location>
</feature>
<dbReference type="AlphaFoldDB" id="A0A1F7FG97"/>
<organism evidence="4 5">
    <name type="scientific">Candidatus Raymondbacteria bacterium RIFOXYD12_FULL_49_13</name>
    <dbReference type="NCBI Taxonomy" id="1817890"/>
    <lineage>
        <taxon>Bacteria</taxon>
        <taxon>Raymondiibacteriota</taxon>
    </lineage>
</organism>
<dbReference type="EMBL" id="MFYX01000050">
    <property type="protein sequence ID" value="OGK05730.1"/>
    <property type="molecule type" value="Genomic_DNA"/>
</dbReference>
<dbReference type="PANTHER" id="PTHR40633:SF1">
    <property type="entry name" value="GPI ANCHORED SERINE-THREONINE RICH PROTEIN (AFU_ORTHOLOGUE AFUA_1G03630)"/>
    <property type="match status" value="1"/>
</dbReference>
<dbReference type="PANTHER" id="PTHR40633">
    <property type="entry name" value="MATRIX PROTEIN, PUTATIVE (AFU_ORTHOLOGUE AFUA_8G05410)-RELATED"/>
    <property type="match status" value="1"/>
</dbReference>
<feature type="domain" description="Yeast cell wall synthesis Kre9/Knh1-like N-terminal" evidence="3">
    <location>
        <begin position="1106"/>
        <end position="1192"/>
    </location>
</feature>
<dbReference type="Proteomes" id="UP000179243">
    <property type="component" value="Unassembled WGS sequence"/>
</dbReference>
<feature type="domain" description="Yeast cell wall synthesis Kre9/Knh1-like N-terminal" evidence="3">
    <location>
        <begin position="679"/>
        <end position="766"/>
    </location>
</feature>
<keyword evidence="1 2" id="KW-0732">Signal</keyword>
<feature type="chain" id="PRO_5009528688" description="Yeast cell wall synthesis Kre9/Knh1-like N-terminal domain-containing protein" evidence="2">
    <location>
        <begin position="28"/>
        <end position="1194"/>
    </location>
</feature>
<dbReference type="InterPro" id="IPR052982">
    <property type="entry name" value="SRP1/TIP1-like"/>
</dbReference>
<feature type="signal peptide" evidence="2">
    <location>
        <begin position="1"/>
        <end position="27"/>
    </location>
</feature>
<accession>A0A1F7FG97</accession>
<dbReference type="Gene3D" id="2.60.40.10">
    <property type="entry name" value="Immunoglobulins"/>
    <property type="match status" value="1"/>
</dbReference>
<proteinExistence type="predicted"/>
<sequence length="1194" mass="130631">MKLFRLFCLCLALFCALFLTQCVKDSASPTGPNSIDTTDHGNTTNGVAAFSNPRYYTSVRNDSSLTLTWVAQDTSTYVTLSLYRNDSLVTTIINGTLNDGLYLWYLPSVSSSSLYQIKITNYYDTTKYDFSPNFRIYSRYFGIISVTSPTVATNVTIGSSLSIQWTATDSVGSYVRLFLYKGQDSLYRISSSTYYSSNTGSYSWTVTTPQGSGNDYHIVVQSYYDPGISGTSPAFTISSQYSGAFAITSPDSSDTLTAGVYDSIQWTSLGSPGVYINIYLFTSADSQVYTIASGTSNDNIQTWTIPSYFASGKYRIKIESYYDAGLFAFSDTLYLSGLDPDVYENDNSRTSASSLSTDGMVQSHTLTYADTDWVSFYPTKGRTYYIRNEGTFQTWVSLYRGTSASASYSFYGGTYDATPYLIWTCDSTIIYTIRILPYSSGYYGSYTLSIVDADSLDLASFAAPDTMTVWATSSTYDLQWTTDSVMFSDYVYLYLYKDTSYVTTIYSSYLNNNGTYSWSIPAGLATGSNYRIRIVDQSNASIYGFSNYFAISGQAPDAYEPDNSRGTATPIIIGAPAQAHSHSLNDTDWVTFNGQSGKTYLISNDGDHYTRLYVYLGASTSYDTYLYGGSYSSSPYIFFACDSTATYYINVAVYSSSYYGNYTISVVDADSLHLATFSSPTVSTVWSSGSSYSIQWTSDSALLSTYVNLSLYNDTFLVAAIASGTANDGVQSFSVPTGLATGAQYRIKIVDYNNTALYSFSEPFSISGLTPDGYEPDDAKTAASAITVDGVVQSRVFTYRDTDWVAFPAIADSLYIIRGSNASYTTYMYLYNAASTSYLTYTSGTAPQIVWTCPATGTYYLRLNTSSTGTYTGNYTLSVREHSLNSTVNFIDPTASTTWSTGSAYTIQWTPDTALFSQYVSLQLYRDSTYVLSIISSTTNTGTRAWTIPAGLATGSRYRLRMANTTVSQMAGFSQNFTISGMAPDSYEPDDSLSQAHAMASLGTAENHSITYGDVDWYSFSAQAGFMYKIETAGLPYQQLILYSTNGTTQLNSDSPIGTDSIAAIVWYCPAAGTYYFRTSASYYGPYTGTVTASDSTQHRFAVIAPAVGQIDTIGNTLTITWTDPLAIGGYVDIFLYNSTGVVETIIPANTPNDGSHTWVIPSTIAPGNSYYVKVVSRFNSNIYGNSAVFTIAP</sequence>
<protein>
    <recommendedName>
        <fullName evidence="3">Yeast cell wall synthesis Kre9/Knh1-like N-terminal domain-containing protein</fullName>
    </recommendedName>
</protein>
<dbReference type="Gene3D" id="2.60.120.380">
    <property type="match status" value="4"/>
</dbReference>
<evidence type="ECO:0000256" key="1">
    <source>
        <dbReference type="ARBA" id="ARBA00022729"/>
    </source>
</evidence>
<name>A0A1F7FG97_UNCRA</name>
<feature type="domain" description="Yeast cell wall synthesis Kre9/Knh1-like N-terminal" evidence="3">
    <location>
        <begin position="148"/>
        <end position="237"/>
    </location>
</feature>
<reference evidence="4 5" key="1">
    <citation type="journal article" date="2016" name="Nat. Commun.">
        <title>Thousands of microbial genomes shed light on interconnected biogeochemical processes in an aquifer system.</title>
        <authorList>
            <person name="Anantharaman K."/>
            <person name="Brown C.T."/>
            <person name="Hug L.A."/>
            <person name="Sharon I."/>
            <person name="Castelle C.J."/>
            <person name="Probst A.J."/>
            <person name="Thomas B.C."/>
            <person name="Singh A."/>
            <person name="Wilkins M.J."/>
            <person name="Karaoz U."/>
            <person name="Brodie E.L."/>
            <person name="Williams K.H."/>
            <person name="Hubbard S.S."/>
            <person name="Banfield J.F."/>
        </authorList>
    </citation>
    <scope>NUCLEOTIDE SEQUENCE [LARGE SCALE GENOMIC DNA]</scope>
</reference>
<comment type="caution">
    <text evidence="4">The sequence shown here is derived from an EMBL/GenBank/DDBJ whole genome shotgun (WGS) entry which is preliminary data.</text>
</comment>
<feature type="domain" description="Yeast cell wall synthesis Kre9/Knh1-like N-terminal" evidence="3">
    <location>
        <begin position="249"/>
        <end position="333"/>
    </location>
</feature>
<dbReference type="InterPro" id="IPR013783">
    <property type="entry name" value="Ig-like_fold"/>
</dbReference>